<evidence type="ECO:0000256" key="1">
    <source>
        <dbReference type="SAM" id="Phobius"/>
    </source>
</evidence>
<evidence type="ECO:0000313" key="3">
    <source>
        <dbReference type="Proteomes" id="UP001549119"/>
    </source>
</evidence>
<comment type="caution">
    <text evidence="2">The sequence shown here is derived from an EMBL/GenBank/DDBJ whole genome shotgun (WGS) entry which is preliminary data.</text>
</comment>
<dbReference type="Proteomes" id="UP001549119">
    <property type="component" value="Unassembled WGS sequence"/>
</dbReference>
<keyword evidence="1" id="KW-0472">Membrane</keyword>
<name>A0ABV2NP77_9HYPH</name>
<organism evidence="2 3">
    <name type="scientific">Methylobacterium radiotolerans</name>
    <dbReference type="NCBI Taxonomy" id="31998"/>
    <lineage>
        <taxon>Bacteria</taxon>
        <taxon>Pseudomonadati</taxon>
        <taxon>Pseudomonadota</taxon>
        <taxon>Alphaproteobacteria</taxon>
        <taxon>Hyphomicrobiales</taxon>
        <taxon>Methylobacteriaceae</taxon>
        <taxon>Methylobacterium</taxon>
    </lineage>
</organism>
<keyword evidence="3" id="KW-1185">Reference proteome</keyword>
<dbReference type="EMBL" id="JBEPNW010000002">
    <property type="protein sequence ID" value="MET3868298.1"/>
    <property type="molecule type" value="Genomic_DNA"/>
</dbReference>
<protein>
    <submittedName>
        <fullName evidence="2">Uncharacterized protein</fullName>
    </submittedName>
</protein>
<reference evidence="2 3" key="1">
    <citation type="submission" date="2024-06" db="EMBL/GenBank/DDBJ databases">
        <title>Genomics of switchgrass bacterial isolates.</title>
        <authorList>
            <person name="Shade A."/>
        </authorList>
    </citation>
    <scope>NUCLEOTIDE SEQUENCE [LARGE SCALE GENOMIC DNA]</scope>
    <source>
        <strain evidence="2 3">PvP084</strain>
    </source>
</reference>
<keyword evidence="1" id="KW-1133">Transmembrane helix</keyword>
<proteinExistence type="predicted"/>
<evidence type="ECO:0000313" key="2">
    <source>
        <dbReference type="EMBL" id="MET3868298.1"/>
    </source>
</evidence>
<dbReference type="RefSeq" id="WP_209650476.1">
    <property type="nucleotide sequence ID" value="NZ_JBEPNV010000001.1"/>
</dbReference>
<gene>
    <name evidence="2" type="ORF">ABIC20_005607</name>
</gene>
<accession>A0ABV2NP77</accession>
<feature type="transmembrane region" description="Helical" evidence="1">
    <location>
        <begin position="44"/>
        <end position="61"/>
    </location>
</feature>
<keyword evidence="1" id="KW-0812">Transmembrane</keyword>
<sequence length="63" mass="6940">MFLRIAALLLAVLLLLGALPAFRRADRARAEGRPPLTRLYESSRPWLAILAAAAIGLWLLSSR</sequence>